<dbReference type="InterPro" id="IPR031424">
    <property type="entry name" value="QVR-like"/>
</dbReference>
<feature type="region of interest" description="Disordered" evidence="3">
    <location>
        <begin position="170"/>
        <end position="189"/>
    </location>
</feature>
<evidence type="ECO:0000256" key="1">
    <source>
        <dbReference type="ARBA" id="ARBA00022729"/>
    </source>
</evidence>
<reference evidence="6" key="1">
    <citation type="submission" date="2022-11" db="UniProtKB">
        <authorList>
            <consortium name="WormBaseParasite"/>
        </authorList>
    </citation>
    <scope>IDENTIFICATION</scope>
</reference>
<dbReference type="GO" id="GO:0032222">
    <property type="term" value="P:regulation of synaptic transmission, cholinergic"/>
    <property type="evidence" value="ECO:0007669"/>
    <property type="project" value="InterPro"/>
</dbReference>
<proteinExistence type="predicted"/>
<keyword evidence="1 4" id="KW-0732">Signal</keyword>
<evidence type="ECO:0000256" key="2">
    <source>
        <dbReference type="ARBA" id="ARBA00023180"/>
    </source>
</evidence>
<organism evidence="5 6">
    <name type="scientific">Parascaris univalens</name>
    <name type="common">Nematode worm</name>
    <dbReference type="NCBI Taxonomy" id="6257"/>
    <lineage>
        <taxon>Eukaryota</taxon>
        <taxon>Metazoa</taxon>
        <taxon>Ecdysozoa</taxon>
        <taxon>Nematoda</taxon>
        <taxon>Chromadorea</taxon>
        <taxon>Rhabditida</taxon>
        <taxon>Spirurina</taxon>
        <taxon>Ascaridomorpha</taxon>
        <taxon>Ascaridoidea</taxon>
        <taxon>Ascarididae</taxon>
        <taxon>Parascaris</taxon>
    </lineage>
</organism>
<evidence type="ECO:0000256" key="4">
    <source>
        <dbReference type="SAM" id="SignalP"/>
    </source>
</evidence>
<protein>
    <submittedName>
        <fullName evidence="6">Secreted protein</fullName>
    </submittedName>
</protein>
<dbReference type="Proteomes" id="UP000887569">
    <property type="component" value="Unplaced"/>
</dbReference>
<dbReference type="Pfam" id="PF17064">
    <property type="entry name" value="QVR"/>
    <property type="match status" value="1"/>
</dbReference>
<sequence>MLSKVFAILFVIHSVHGHVCFHCVSYAHFLSPTLRRQLGAQSDIFHWPIDASSPNCAAPSKVDHQVQAHICTKHSLCVTLSPNLANVSFVVRGCLEQVLVTRLRLDNRLLSEGCYIVHSKPIYKGEPSLDYIICVCSSNYCNNVTQPGFVELETPLSDDKILQLTEEQDREQLRDDDGTGKLIPKSSSHQQHSSSLFNALCFIFYCSYKLCHFNNITY</sequence>
<keyword evidence="5" id="KW-1185">Reference proteome</keyword>
<accession>A0A915BBD3</accession>
<dbReference type="GO" id="GO:0030431">
    <property type="term" value="P:sleep"/>
    <property type="evidence" value="ECO:0007669"/>
    <property type="project" value="InterPro"/>
</dbReference>
<feature type="chain" id="PRO_5037724952" evidence="4">
    <location>
        <begin position="18"/>
        <end position="218"/>
    </location>
</feature>
<dbReference type="WBParaSite" id="PgR033_g004_t02">
    <property type="protein sequence ID" value="PgR033_g004_t02"/>
    <property type="gene ID" value="PgR033_g004"/>
</dbReference>
<dbReference type="AlphaFoldDB" id="A0A915BBD3"/>
<evidence type="ECO:0000313" key="5">
    <source>
        <dbReference type="Proteomes" id="UP000887569"/>
    </source>
</evidence>
<evidence type="ECO:0000256" key="3">
    <source>
        <dbReference type="SAM" id="MobiDB-lite"/>
    </source>
</evidence>
<keyword evidence="2" id="KW-0325">Glycoprotein</keyword>
<evidence type="ECO:0000313" key="6">
    <source>
        <dbReference type="WBParaSite" id="PgR033_g004_t02"/>
    </source>
</evidence>
<name>A0A915BBD3_PARUN</name>
<feature type="signal peptide" evidence="4">
    <location>
        <begin position="1"/>
        <end position="17"/>
    </location>
</feature>
<feature type="compositionally biased region" description="Basic and acidic residues" evidence="3">
    <location>
        <begin position="170"/>
        <end position="179"/>
    </location>
</feature>